<name>A0ABQ7BJX5_BRACR</name>
<evidence type="ECO:0000256" key="1">
    <source>
        <dbReference type="SAM" id="MobiDB-lite"/>
    </source>
</evidence>
<feature type="region of interest" description="Disordered" evidence="1">
    <location>
        <begin position="156"/>
        <end position="188"/>
    </location>
</feature>
<comment type="caution">
    <text evidence="2">The sequence shown here is derived from an EMBL/GenBank/DDBJ whole genome shotgun (WGS) entry which is preliminary data.</text>
</comment>
<evidence type="ECO:0000313" key="2">
    <source>
        <dbReference type="EMBL" id="KAF3532623.1"/>
    </source>
</evidence>
<protein>
    <submittedName>
        <fullName evidence="2">Uncharacterized protein</fullName>
    </submittedName>
</protein>
<accession>A0ABQ7BJX5</accession>
<feature type="region of interest" description="Disordered" evidence="1">
    <location>
        <begin position="403"/>
        <end position="445"/>
    </location>
</feature>
<proteinExistence type="predicted"/>
<feature type="compositionally biased region" description="Basic and acidic residues" evidence="1">
    <location>
        <begin position="166"/>
        <end position="188"/>
    </location>
</feature>
<sequence length="456" mass="52798">MAAHTEEYDEDYEEERAIEQITILDEEDRLLHHSSWKKMSPSINRNGSTSIDTQLHQPNRLRASTDIAYYPSIDTNVDATRDGDYSIGSWADDRHHESYAVKITYRDQRADELHEGFTFEEFLNMQKRDETDQKRAEAVWVRTHFSHPIDRAIPPSININPSTSIDIDHTTSIDIRPKPKTPLSEKDKCDNQYLTSDEFGICRDPNGNARAIDGRTLHVSREDIADILHTANRADNLFVQQHNFPEHQQKVTKELYDTAGGIDKGFKQRSRHPTELSIDVDVSTSVDRRPEFGIRAFDLFSTRKFYWEEKDELLERASRDDPNYICLPEHASSFTQTKLVPEIYTKDEINEMFYGMCGEQENNKEDFQMELDGVYYPLNDSISWLTTCMEEMRQDIARIQRATDVSRPTSIDSHLPASIDNRLPASVDDNPPHSHTMKSQPDFHTREEIDQLVEGI</sequence>
<dbReference type="EMBL" id="QGKV02001507">
    <property type="protein sequence ID" value="KAF3532623.1"/>
    <property type="molecule type" value="Genomic_DNA"/>
</dbReference>
<reference evidence="2 3" key="1">
    <citation type="journal article" date="2020" name="BMC Genomics">
        <title>Intraspecific diversification of the crop wild relative Brassica cretica Lam. using demographic model selection.</title>
        <authorList>
            <person name="Kioukis A."/>
            <person name="Michalopoulou V.A."/>
            <person name="Briers L."/>
            <person name="Pirintsos S."/>
            <person name="Studholme D.J."/>
            <person name="Pavlidis P."/>
            <person name="Sarris P.F."/>
        </authorList>
    </citation>
    <scope>NUCLEOTIDE SEQUENCE [LARGE SCALE GENOMIC DNA]</scope>
    <source>
        <strain evidence="3">cv. PFS-1207/04</strain>
    </source>
</reference>
<evidence type="ECO:0000313" key="3">
    <source>
        <dbReference type="Proteomes" id="UP000266723"/>
    </source>
</evidence>
<organism evidence="2 3">
    <name type="scientific">Brassica cretica</name>
    <name type="common">Mustard</name>
    <dbReference type="NCBI Taxonomy" id="69181"/>
    <lineage>
        <taxon>Eukaryota</taxon>
        <taxon>Viridiplantae</taxon>
        <taxon>Streptophyta</taxon>
        <taxon>Embryophyta</taxon>
        <taxon>Tracheophyta</taxon>
        <taxon>Spermatophyta</taxon>
        <taxon>Magnoliopsida</taxon>
        <taxon>eudicotyledons</taxon>
        <taxon>Gunneridae</taxon>
        <taxon>Pentapetalae</taxon>
        <taxon>rosids</taxon>
        <taxon>malvids</taxon>
        <taxon>Brassicales</taxon>
        <taxon>Brassicaceae</taxon>
        <taxon>Brassiceae</taxon>
        <taxon>Brassica</taxon>
    </lineage>
</organism>
<dbReference type="Proteomes" id="UP000266723">
    <property type="component" value="Unassembled WGS sequence"/>
</dbReference>
<keyword evidence="3" id="KW-1185">Reference proteome</keyword>
<gene>
    <name evidence="2" type="ORF">DY000_02040102</name>
</gene>